<dbReference type="Pfam" id="PF01809">
    <property type="entry name" value="YidD"/>
    <property type="match status" value="1"/>
</dbReference>
<dbReference type="Proteomes" id="UP000177159">
    <property type="component" value="Unassembled WGS sequence"/>
</dbReference>
<protein>
    <submittedName>
        <fullName evidence="1">Membrane protein insertion efficiency factor YidD</fullName>
    </submittedName>
</protein>
<dbReference type="NCBIfam" id="TIGR00278">
    <property type="entry name" value="membrane protein insertion efficiency factor YidD"/>
    <property type="match status" value="1"/>
</dbReference>
<gene>
    <name evidence="1" type="ORF">A3C24_04750</name>
</gene>
<accession>A0A1F7GVT4</accession>
<comment type="caution">
    <text evidence="1">The sequence shown here is derived from an EMBL/GenBank/DDBJ whole genome shotgun (WGS) entry which is preliminary data.</text>
</comment>
<dbReference type="InterPro" id="IPR002696">
    <property type="entry name" value="Membr_insert_effic_factor_YidD"/>
</dbReference>
<sequence length="68" mass="7765">MFKQIVLGFIGLYRSLGFLRTGSCRFTPTCSLYTYQTVEKYGVIRGLYKGSKRILRCHPWSRGGLDPA</sequence>
<dbReference type="PANTHER" id="PTHR33383:SF1">
    <property type="entry name" value="MEMBRANE PROTEIN INSERTION EFFICIENCY FACTOR-RELATED"/>
    <property type="match status" value="1"/>
</dbReference>
<dbReference type="PANTHER" id="PTHR33383">
    <property type="entry name" value="MEMBRANE PROTEIN INSERTION EFFICIENCY FACTOR-RELATED"/>
    <property type="match status" value="1"/>
</dbReference>
<organism evidence="1 2">
    <name type="scientific">Candidatus Roizmanbacteria bacterium RIFCSPHIGHO2_02_FULL_37_24</name>
    <dbReference type="NCBI Taxonomy" id="1802037"/>
    <lineage>
        <taxon>Bacteria</taxon>
        <taxon>Candidatus Roizmaniibacteriota</taxon>
    </lineage>
</organism>
<dbReference type="EMBL" id="MFZM01000026">
    <property type="protein sequence ID" value="OGK23088.1"/>
    <property type="molecule type" value="Genomic_DNA"/>
</dbReference>
<evidence type="ECO:0000313" key="2">
    <source>
        <dbReference type="Proteomes" id="UP000177159"/>
    </source>
</evidence>
<reference evidence="1 2" key="1">
    <citation type="journal article" date="2016" name="Nat. Commun.">
        <title>Thousands of microbial genomes shed light on interconnected biogeochemical processes in an aquifer system.</title>
        <authorList>
            <person name="Anantharaman K."/>
            <person name="Brown C.T."/>
            <person name="Hug L.A."/>
            <person name="Sharon I."/>
            <person name="Castelle C.J."/>
            <person name="Probst A.J."/>
            <person name="Thomas B.C."/>
            <person name="Singh A."/>
            <person name="Wilkins M.J."/>
            <person name="Karaoz U."/>
            <person name="Brodie E.L."/>
            <person name="Williams K.H."/>
            <person name="Hubbard S.S."/>
            <person name="Banfield J.F."/>
        </authorList>
    </citation>
    <scope>NUCLEOTIDE SEQUENCE [LARGE SCALE GENOMIC DNA]</scope>
</reference>
<evidence type="ECO:0000313" key="1">
    <source>
        <dbReference type="EMBL" id="OGK23088.1"/>
    </source>
</evidence>
<proteinExistence type="predicted"/>
<dbReference type="SMART" id="SM01234">
    <property type="entry name" value="Haemolytic"/>
    <property type="match status" value="1"/>
</dbReference>
<name>A0A1F7GVT4_9BACT</name>
<dbReference type="AlphaFoldDB" id="A0A1F7GVT4"/>